<dbReference type="Pfam" id="PF01844">
    <property type="entry name" value="HNH"/>
    <property type="match status" value="1"/>
</dbReference>
<dbReference type="InterPro" id="IPR002711">
    <property type="entry name" value="HNH"/>
</dbReference>
<accession>A0A081S7C6</accession>
<dbReference type="GO" id="GO:0008270">
    <property type="term" value="F:zinc ion binding"/>
    <property type="evidence" value="ECO:0007669"/>
    <property type="project" value="InterPro"/>
</dbReference>
<dbReference type="GO" id="GO:0004519">
    <property type="term" value="F:endonuclease activity"/>
    <property type="evidence" value="ECO:0007669"/>
    <property type="project" value="UniProtKB-KW"/>
</dbReference>
<dbReference type="EMBL" id="JNVL01000005">
    <property type="protein sequence ID" value="KER06829.1"/>
    <property type="molecule type" value="Genomic_DNA"/>
</dbReference>
<reference evidence="2 3" key="1">
    <citation type="submission" date="2014-06" db="EMBL/GenBank/DDBJ databases">
        <authorList>
            <person name="Ngugi D.K."/>
            <person name="Blom J."/>
            <person name="Alam I."/>
            <person name="Rashid M."/>
            <person name="Ba Alawi W."/>
            <person name="Zhang G."/>
            <person name="Hikmawan T."/>
            <person name="Guan Y."/>
            <person name="Antunes A."/>
            <person name="Siam R."/>
            <person name="Eldorry H."/>
            <person name="Bajic V."/>
            <person name="Stingl U."/>
        </authorList>
    </citation>
    <scope>NUCLEOTIDE SEQUENCE [LARGE SCALE GENOMIC DNA]</scope>
    <source>
        <strain evidence="2">SCGC AAA799-E16</strain>
    </source>
</reference>
<evidence type="ECO:0000259" key="1">
    <source>
        <dbReference type="SMART" id="SM00507"/>
    </source>
</evidence>
<keyword evidence="2" id="KW-0255">Endonuclease</keyword>
<feature type="domain" description="HNH nuclease" evidence="1">
    <location>
        <begin position="197"/>
        <end position="251"/>
    </location>
</feature>
<protein>
    <submittedName>
        <fullName evidence="2">HNH endonuclease protein</fullName>
    </submittedName>
</protein>
<dbReference type="Proteomes" id="UP000028027">
    <property type="component" value="Unassembled WGS sequence"/>
</dbReference>
<evidence type="ECO:0000313" key="2">
    <source>
        <dbReference type="EMBL" id="KER06829.1"/>
    </source>
</evidence>
<keyword evidence="3" id="KW-1185">Reference proteome</keyword>
<gene>
    <name evidence="2" type="ORF">AAA799E16_00556</name>
</gene>
<comment type="caution">
    <text evidence="2">The sequence shown here is derived from an EMBL/GenBank/DDBJ whole genome shotgun (WGS) entry which is preliminary data.</text>
</comment>
<name>A0A081S7C6_9ARCH</name>
<dbReference type="AlphaFoldDB" id="A0A081S7C6"/>
<dbReference type="SMART" id="SM00507">
    <property type="entry name" value="HNHc"/>
    <property type="match status" value="1"/>
</dbReference>
<proteinExistence type="predicted"/>
<sequence length="348" mass="41308">MFEPTSKDFWRAIILYGSNMSTYKMGLGHLLINYADKNLEKIPLRDLSEDFMGLYADKVKNNKPQSRRKIINGAEKGLTYVEQESRKIQEDGKNKEKAIDSVLKNSLEKMVLQKFHTLFKRQIPEPFYRLTDTHMILQNNLLELFSDKENKTMDTEVMSRWDLLEFGFENITGEESIEIDDNLEFVLKKKKRTQISRLRPVLNGYQDGICFFCERKFEINDSIHVDHLIPHDAVNHDQIWNLVLSCENCNLWKSNHLPQKHFVQKLIDRNEFVLQSDLPLKEELRKVLGIIPEQREQMIWSQYKIAVDKKLTLWEGDEEFSPAKDTLYKEMANWKRDSFWRRELGDKI</sequence>
<keyword evidence="2" id="KW-0378">Hydrolase</keyword>
<dbReference type="Gene3D" id="1.10.30.50">
    <property type="match status" value="1"/>
</dbReference>
<dbReference type="InterPro" id="IPR003615">
    <property type="entry name" value="HNH_nuc"/>
</dbReference>
<dbReference type="CDD" id="cd00085">
    <property type="entry name" value="HNHc"/>
    <property type="match status" value="1"/>
</dbReference>
<evidence type="ECO:0000313" key="3">
    <source>
        <dbReference type="Proteomes" id="UP000028027"/>
    </source>
</evidence>
<organism evidence="2 3">
    <name type="scientific">Marine Group I thaumarchaeote SCGC AAA799-E16</name>
    <dbReference type="NCBI Taxonomy" id="1502292"/>
    <lineage>
        <taxon>Archaea</taxon>
        <taxon>Nitrososphaerota</taxon>
        <taxon>Marine Group I</taxon>
    </lineage>
</organism>
<dbReference type="GO" id="GO:0003676">
    <property type="term" value="F:nucleic acid binding"/>
    <property type="evidence" value="ECO:0007669"/>
    <property type="project" value="InterPro"/>
</dbReference>
<keyword evidence="2" id="KW-0540">Nuclease</keyword>